<dbReference type="EMBL" id="LMZQ01000003">
    <property type="protein sequence ID" value="KRT17420.1"/>
    <property type="molecule type" value="Genomic_DNA"/>
</dbReference>
<dbReference type="RefSeq" id="WP_057931645.1">
    <property type="nucleotide sequence ID" value="NZ_LMZQ01000003.1"/>
</dbReference>
<reference evidence="1 2" key="1">
    <citation type="submission" date="2015-11" db="EMBL/GenBank/DDBJ databases">
        <title>Sequence of Pedobacter ginsenosidimutans.</title>
        <authorList>
            <person name="Carson E."/>
            <person name="Keyser V."/>
            <person name="Newman J."/>
            <person name="Miller J."/>
        </authorList>
    </citation>
    <scope>NUCLEOTIDE SEQUENCE [LARGE SCALE GENOMIC DNA]</scope>
    <source>
        <strain evidence="1 2">KACC 14530</strain>
    </source>
</reference>
<organism evidence="1 2">
    <name type="scientific">Pedobacter ginsenosidimutans</name>
    <dbReference type="NCBI Taxonomy" id="687842"/>
    <lineage>
        <taxon>Bacteria</taxon>
        <taxon>Pseudomonadati</taxon>
        <taxon>Bacteroidota</taxon>
        <taxon>Sphingobacteriia</taxon>
        <taxon>Sphingobacteriales</taxon>
        <taxon>Sphingobacteriaceae</taxon>
        <taxon>Pedobacter</taxon>
    </lineage>
</organism>
<evidence type="ECO:0000313" key="1">
    <source>
        <dbReference type="EMBL" id="KRT17420.1"/>
    </source>
</evidence>
<protein>
    <submittedName>
        <fullName evidence="1">Uncharacterized protein</fullName>
    </submittedName>
</protein>
<accession>A0A0T5VU69</accession>
<dbReference type="AlphaFoldDB" id="A0A0T5VU69"/>
<dbReference type="Proteomes" id="UP000051950">
    <property type="component" value="Unassembled WGS sequence"/>
</dbReference>
<dbReference type="STRING" id="687842.ASU31_07060"/>
<keyword evidence="2" id="KW-1185">Reference proteome</keyword>
<gene>
    <name evidence="1" type="ORF">ASU31_07060</name>
</gene>
<name>A0A0T5VU69_9SPHI</name>
<proteinExistence type="predicted"/>
<sequence length="267" mass="31195">MEKVFEKNYQLQVKGNVKMLTMMDSFSTIGQYTLSYFGQNSIKPELQDYLIEEKEVKLTEYYDPNTFQLIEYVNKLAYIYSNQQVCINSDGNIKGLLNLPEIRSKWDKLKKELMQTNPIAAFEIIRHKERELSNPPELLENLENTHFMHLFLYAFNYTADGVEYQKKRSVRDRMGIGFLIPVNQNFSSEVIENGYVINAEATLDDKDKIDKQMIAKVTGQKDFDIKHYTQASFTYNASGILQNAEMKVFEQINNDYKSDLYLNLNSI</sequence>
<dbReference type="OrthoDB" id="1232243at2"/>
<comment type="caution">
    <text evidence="1">The sequence shown here is derived from an EMBL/GenBank/DDBJ whole genome shotgun (WGS) entry which is preliminary data.</text>
</comment>
<evidence type="ECO:0000313" key="2">
    <source>
        <dbReference type="Proteomes" id="UP000051950"/>
    </source>
</evidence>